<sequence length="467" mass="48239">MTQLRFSQTSLAPCLLLFAALALAGCGSSSINSATSANKPTGASFVTGTDAPMAAVTSFSVVVNSIAATDASGNSVQLLSGSPTVDFARFNGLNTLLDMNDVAAGTYTSVTISLGNATIGYLNTTSGGAPTVVSEPATLTTSSVTVPLANPLVVSTTGAPVGLHVDFKLSKSIQVDSNGQITGMVNPTFTVDAVANTDVKAHIDEFTAAVVSVNVNAQSFVIQRPDGHQFTVNVNGQTEWDGNSSLSQLTSSSIVQISGQIDKASSTLNADEVDVLSQQGFFASGQITYVSPASGPATSFDLYVRGLLPATTGLTLGQIAQVDLSGSEKYSIYWMHDQLALYLFNQSELLAGQDVAVGGPASGAANAQSVSVHRIALRDWGFNGTVVAGSESSGNQTFQIQVNGFAGVLIPQTVTVRLTGETEFREGWTGMSDLTDGAKVRVVGVLLKDPTSGQTVLLGHYVDNMNN</sequence>
<accession>E6PWR3</accession>
<dbReference type="EMBL" id="CABN01000007">
    <property type="protein sequence ID" value="CBH99371.1"/>
    <property type="molecule type" value="Genomic_DNA"/>
</dbReference>
<reference evidence="3" key="1">
    <citation type="submission" date="2009-10" db="EMBL/GenBank/DDBJ databases">
        <title>Diversity of trophic interactions inside an arsenic-rich microbial ecosystem.</title>
        <authorList>
            <person name="Bertin P.N."/>
            <person name="Heinrich-Salmeron A."/>
            <person name="Pelletier E."/>
            <person name="Goulhen-Chollet F."/>
            <person name="Arsene-Ploetze F."/>
            <person name="Gallien S."/>
            <person name="Calteau A."/>
            <person name="Vallenet D."/>
            <person name="Casiot C."/>
            <person name="Chane-Woon-Ming B."/>
            <person name="Giloteaux L."/>
            <person name="Barakat M."/>
            <person name="Bonnefoy V."/>
            <person name="Bruneel O."/>
            <person name="Chandler M."/>
            <person name="Cleiss J."/>
            <person name="Duran R."/>
            <person name="Elbaz-Poulichet F."/>
            <person name="Fonknechten N."/>
            <person name="Lauga B."/>
            <person name="Mornico D."/>
            <person name="Ortet P."/>
            <person name="Schaeffer C."/>
            <person name="Siguier P."/>
            <person name="Alexander Thil Smith A."/>
            <person name="Van Dorsselaer A."/>
            <person name="Weissenbach J."/>
            <person name="Medigue C."/>
            <person name="Le Paslier D."/>
        </authorList>
    </citation>
    <scope>NUCLEOTIDE SEQUENCE</scope>
</reference>
<proteinExistence type="predicted"/>
<protein>
    <recommendedName>
        <fullName evidence="4">DUF4382 domain-containing protein</fullName>
    </recommendedName>
</protein>
<feature type="domain" description="DUF4382" evidence="1">
    <location>
        <begin position="49"/>
        <end position="181"/>
    </location>
</feature>
<evidence type="ECO:0000259" key="1">
    <source>
        <dbReference type="Pfam" id="PF14321"/>
    </source>
</evidence>
<evidence type="ECO:0008006" key="4">
    <source>
        <dbReference type="Google" id="ProtNLM"/>
    </source>
</evidence>
<dbReference type="PROSITE" id="PS51257">
    <property type="entry name" value="PROKAR_LIPOPROTEIN"/>
    <property type="match status" value="1"/>
</dbReference>
<evidence type="ECO:0000259" key="2">
    <source>
        <dbReference type="Pfam" id="PF18914"/>
    </source>
</evidence>
<dbReference type="InterPro" id="IPR025491">
    <property type="entry name" value="DUF4382"/>
</dbReference>
<dbReference type="AlphaFoldDB" id="E6PWR3"/>
<dbReference type="Pfam" id="PF14321">
    <property type="entry name" value="DUF4382"/>
    <property type="match status" value="1"/>
</dbReference>
<dbReference type="InterPro" id="IPR043724">
    <property type="entry name" value="DUF5666"/>
</dbReference>
<evidence type="ECO:0000313" key="3">
    <source>
        <dbReference type="EMBL" id="CBH99371.1"/>
    </source>
</evidence>
<feature type="domain" description="DUF5666" evidence="2">
    <location>
        <begin position="215"/>
        <end position="273"/>
    </location>
</feature>
<dbReference type="Pfam" id="PF18914">
    <property type="entry name" value="DUF5666"/>
    <property type="match status" value="1"/>
</dbReference>
<gene>
    <name evidence="3" type="ORF">CARN3_0283</name>
</gene>
<name>E6PWR3_9ZZZZ</name>
<organism evidence="3">
    <name type="scientific">mine drainage metagenome</name>
    <dbReference type="NCBI Taxonomy" id="410659"/>
    <lineage>
        <taxon>unclassified sequences</taxon>
        <taxon>metagenomes</taxon>
        <taxon>ecological metagenomes</taxon>
    </lineage>
</organism>
<comment type="caution">
    <text evidence="3">The sequence shown here is derived from an EMBL/GenBank/DDBJ whole genome shotgun (WGS) entry which is preliminary data.</text>
</comment>